<feature type="compositionally biased region" description="Polar residues" evidence="1">
    <location>
        <begin position="157"/>
        <end position="173"/>
    </location>
</feature>
<sequence>MIVKRILKSWIGTFSLDDYQLIDGYLNEAGKTLFFQMGKIDQFHSLAVAQTIIADSKREAQPSSHVIQAALLHDVGKMADDFNLLTRILVALIRRLVPIYRGKLAMAQLDRRFWGRVRYGCYIDLIHPVRGAHLTLRAGFDPAVAELIRRHHDPPRLNQNPDLTKLQTADDQN</sequence>
<comment type="caution">
    <text evidence="2">The sequence shown here is derived from an EMBL/GenBank/DDBJ whole genome shotgun (WGS) entry which is preliminary data.</text>
</comment>
<evidence type="ECO:0000313" key="2">
    <source>
        <dbReference type="EMBL" id="TCL62997.1"/>
    </source>
</evidence>
<name>A0A4V2QD52_HYDET</name>
<gene>
    <name evidence="2" type="ORF">EDC14_102251</name>
</gene>
<dbReference type="AlphaFoldDB" id="A0A4V2QD52"/>
<dbReference type="Proteomes" id="UP000295008">
    <property type="component" value="Unassembled WGS sequence"/>
</dbReference>
<keyword evidence="2" id="KW-0808">Transferase</keyword>
<accession>A0A4V2QD52</accession>
<feature type="region of interest" description="Disordered" evidence="1">
    <location>
        <begin position="152"/>
        <end position="173"/>
    </location>
</feature>
<dbReference type="SUPFAM" id="SSF109604">
    <property type="entry name" value="HD-domain/PDEase-like"/>
    <property type="match status" value="1"/>
</dbReference>
<evidence type="ECO:0000313" key="3">
    <source>
        <dbReference type="Proteomes" id="UP000295008"/>
    </source>
</evidence>
<dbReference type="Gene3D" id="1.10.3210.10">
    <property type="entry name" value="Hypothetical protein af1432"/>
    <property type="match status" value="1"/>
</dbReference>
<dbReference type="InterPro" id="IPR006675">
    <property type="entry name" value="HDIG_dom"/>
</dbReference>
<reference evidence="2 3" key="1">
    <citation type="submission" date="2019-03" db="EMBL/GenBank/DDBJ databases">
        <title>Genomic Encyclopedia of Type Strains, Phase IV (KMG-IV): sequencing the most valuable type-strain genomes for metagenomic binning, comparative biology and taxonomic classification.</title>
        <authorList>
            <person name="Goeker M."/>
        </authorList>
    </citation>
    <scope>NUCLEOTIDE SEQUENCE [LARGE SCALE GENOMIC DNA]</scope>
    <source>
        <strain evidence="2 3">LX-B</strain>
    </source>
</reference>
<evidence type="ECO:0000256" key="1">
    <source>
        <dbReference type="SAM" id="MobiDB-lite"/>
    </source>
</evidence>
<keyword evidence="3" id="KW-1185">Reference proteome</keyword>
<organism evidence="2 3">
    <name type="scientific">Hydrogenispora ethanolica</name>
    <dbReference type="NCBI Taxonomy" id="1082276"/>
    <lineage>
        <taxon>Bacteria</taxon>
        <taxon>Bacillati</taxon>
        <taxon>Bacillota</taxon>
        <taxon>Hydrogenispora</taxon>
    </lineage>
</organism>
<proteinExistence type="predicted"/>
<protein>
    <submittedName>
        <fullName evidence="2">Putative nucleotidyltransferase with HDIG domain</fullName>
    </submittedName>
</protein>
<dbReference type="EMBL" id="SLUN01000022">
    <property type="protein sequence ID" value="TCL62997.1"/>
    <property type="molecule type" value="Genomic_DNA"/>
</dbReference>
<dbReference type="NCBIfam" id="TIGR00277">
    <property type="entry name" value="HDIG"/>
    <property type="match status" value="1"/>
</dbReference>
<dbReference type="GO" id="GO:0016740">
    <property type="term" value="F:transferase activity"/>
    <property type="evidence" value="ECO:0007669"/>
    <property type="project" value="UniProtKB-KW"/>
</dbReference>